<sequence>MADRQGPQRGAGQSVRHHGSREGPMNVTTRLGRFGACALTALSLMTATTGGAGAQTVLRMATALPENHLYMNEVYTPFIERANEAAAGQFTIQPFPPPFATNTNMLDRVVSGVADIGIIQMPAIGVPFPRTDVIGLPNLTSSSEAAMAALWGLYEDGMLDAALSEQFVLLGFVTATAPRLFTRFPVHAAADLQGRRIRITGRATSDVIEALGGAPTSISITEVYQALDRGVVEGLTTAINAVAAFHFNEVVSYGVENFAFGLVPGAVIMNRQSYDRLTDEGRAALAEVTGLDLSVFIGRAMDEIDTESRQVLVGAVEMTDLSPEELAIWQAATEPAIRNWVESTDNGAAILDSYRERVAAYRRAE</sequence>
<gene>
    <name evidence="5" type="ORF">DDE23_22280</name>
</gene>
<dbReference type="Pfam" id="PF03480">
    <property type="entry name" value="DctP"/>
    <property type="match status" value="1"/>
</dbReference>
<keyword evidence="6" id="KW-1185">Reference proteome</keyword>
<protein>
    <recommendedName>
        <fullName evidence="7">C4-dicarboxylate ABC transporter substrate-binding protein</fullName>
    </recommendedName>
</protein>
<dbReference type="GO" id="GO:0055085">
    <property type="term" value="P:transmembrane transport"/>
    <property type="evidence" value="ECO:0007669"/>
    <property type="project" value="InterPro"/>
</dbReference>
<dbReference type="Proteomes" id="UP000244810">
    <property type="component" value="Unassembled WGS sequence"/>
</dbReference>
<keyword evidence="3" id="KW-0574">Periplasm</keyword>
<evidence type="ECO:0000256" key="1">
    <source>
        <dbReference type="ARBA" id="ARBA00004418"/>
    </source>
</evidence>
<accession>A0A2T7UKT6</accession>
<name>A0A2T7UKT6_9RHOB</name>
<evidence type="ECO:0000256" key="3">
    <source>
        <dbReference type="ARBA" id="ARBA00022764"/>
    </source>
</evidence>
<proteinExistence type="predicted"/>
<dbReference type="EMBL" id="QDDR01000016">
    <property type="protein sequence ID" value="PVE45300.1"/>
    <property type="molecule type" value="Genomic_DNA"/>
</dbReference>
<feature type="region of interest" description="Disordered" evidence="4">
    <location>
        <begin position="1"/>
        <end position="27"/>
    </location>
</feature>
<reference evidence="5 6" key="1">
    <citation type="journal article" date="2011" name="Syst. Appl. Microbiol.">
        <title>Defluviimonas denitrificans gen. nov., sp. nov., and Pararhodobacter aggregans gen. nov., sp. nov., non-phototrophic Rhodobacteraceae from the biofilter of a marine aquaculture.</title>
        <authorList>
            <person name="Foesel B.U."/>
            <person name="Drake H.L."/>
            <person name="Schramm A."/>
        </authorList>
    </citation>
    <scope>NUCLEOTIDE SEQUENCE [LARGE SCALE GENOMIC DNA]</scope>
    <source>
        <strain evidence="5 6">D1-19</strain>
    </source>
</reference>
<evidence type="ECO:0000313" key="5">
    <source>
        <dbReference type="EMBL" id="PVE45300.1"/>
    </source>
</evidence>
<evidence type="ECO:0008006" key="7">
    <source>
        <dbReference type="Google" id="ProtNLM"/>
    </source>
</evidence>
<dbReference type="GO" id="GO:0042597">
    <property type="term" value="C:periplasmic space"/>
    <property type="evidence" value="ECO:0007669"/>
    <property type="project" value="UniProtKB-SubCell"/>
</dbReference>
<dbReference type="InterPro" id="IPR018389">
    <property type="entry name" value="DctP_fam"/>
</dbReference>
<dbReference type="InterPro" id="IPR038404">
    <property type="entry name" value="TRAP_DctP_sf"/>
</dbReference>
<comment type="caution">
    <text evidence="5">The sequence shown here is derived from an EMBL/GenBank/DDBJ whole genome shotgun (WGS) entry which is preliminary data.</text>
</comment>
<comment type="subcellular location">
    <subcellularLocation>
        <location evidence="1">Periplasm</location>
    </subcellularLocation>
</comment>
<dbReference type="Gene3D" id="3.40.190.170">
    <property type="entry name" value="Bacterial extracellular solute-binding protein, family 7"/>
    <property type="match status" value="1"/>
</dbReference>
<dbReference type="NCBIfam" id="NF037995">
    <property type="entry name" value="TRAP_S1"/>
    <property type="match status" value="1"/>
</dbReference>
<organism evidence="5 6">
    <name type="scientific">Pararhodobacter aggregans</name>
    <dbReference type="NCBI Taxonomy" id="404875"/>
    <lineage>
        <taxon>Bacteria</taxon>
        <taxon>Pseudomonadati</taxon>
        <taxon>Pseudomonadota</taxon>
        <taxon>Alphaproteobacteria</taxon>
        <taxon>Rhodobacterales</taxon>
        <taxon>Paracoccaceae</taxon>
        <taxon>Pararhodobacter</taxon>
    </lineage>
</organism>
<dbReference type="PANTHER" id="PTHR33376:SF15">
    <property type="entry name" value="BLL6794 PROTEIN"/>
    <property type="match status" value="1"/>
</dbReference>
<dbReference type="AlphaFoldDB" id="A0A2T7UKT6"/>
<dbReference type="PANTHER" id="PTHR33376">
    <property type="match status" value="1"/>
</dbReference>
<evidence type="ECO:0000256" key="2">
    <source>
        <dbReference type="ARBA" id="ARBA00022729"/>
    </source>
</evidence>
<evidence type="ECO:0000313" key="6">
    <source>
        <dbReference type="Proteomes" id="UP000244810"/>
    </source>
</evidence>
<evidence type="ECO:0000256" key="4">
    <source>
        <dbReference type="SAM" id="MobiDB-lite"/>
    </source>
</evidence>
<keyword evidence="2" id="KW-0732">Signal</keyword>